<reference evidence="2" key="1">
    <citation type="journal article" date="2013" name="J. Plant Res.">
        <title>Effect of fungi and light on seed germination of three Opuntia species from semiarid lands of central Mexico.</title>
        <authorList>
            <person name="Delgado-Sanchez P."/>
            <person name="Jimenez-Bremont J.F."/>
            <person name="Guerrero-Gonzalez Mde L."/>
            <person name="Flores J."/>
        </authorList>
    </citation>
    <scope>NUCLEOTIDE SEQUENCE</scope>
    <source>
        <tissue evidence="2">Cladode</tissue>
    </source>
</reference>
<name>A0A7C8Z4N7_OPUST</name>
<sequence>MESNNNVPVTNSNTFFTDPSHDLFLHPSDNPNNVLISDVLNGRNYGTWKKSIEIALIAKNKLGFVLGTCTKPEATSPLLSQWDRCDKMVISWLLHAVEKKIADSILFSSSSRQIWLDLEQRFGQSDGTKFFQVKKDLYSISQAMPAGAWLLEGLPLLSSVSIAKYQAIQSKNVTSYMVFLPATKCTRVGELQHQSLKNKTVLLGLKMCKVQALQTVSILLQFHFLHLMQSNTSSF</sequence>
<dbReference type="EMBL" id="GISG01087416">
    <property type="protein sequence ID" value="MBA4633551.1"/>
    <property type="molecule type" value="Transcribed_RNA"/>
</dbReference>
<proteinExistence type="predicted"/>
<evidence type="ECO:0000259" key="1">
    <source>
        <dbReference type="Pfam" id="PF14244"/>
    </source>
</evidence>
<dbReference type="InterPro" id="IPR029472">
    <property type="entry name" value="Copia-like_N"/>
</dbReference>
<dbReference type="PANTHER" id="PTHR37610">
    <property type="entry name" value="CCHC-TYPE DOMAIN-CONTAINING PROTEIN"/>
    <property type="match status" value="1"/>
</dbReference>
<dbReference type="AlphaFoldDB" id="A0A7C8Z4N7"/>
<dbReference type="PANTHER" id="PTHR37610:SF6">
    <property type="entry name" value="GAG-POLYPEPTIDE OF LTR COPIA-TYPE-RELATED"/>
    <property type="match status" value="1"/>
</dbReference>
<reference evidence="2" key="2">
    <citation type="submission" date="2020-07" db="EMBL/GenBank/DDBJ databases">
        <authorList>
            <person name="Vera ALvarez R."/>
            <person name="Arias-Moreno D.M."/>
            <person name="Jimenez-Jacinto V."/>
            <person name="Jimenez-Bremont J.F."/>
            <person name="Swaminathan K."/>
            <person name="Moose S.P."/>
            <person name="Guerrero-Gonzalez M.L."/>
            <person name="Marino-Ramirez L."/>
            <person name="Landsman D."/>
            <person name="Rodriguez-Kessler M."/>
            <person name="Delgado-Sanchez P."/>
        </authorList>
    </citation>
    <scope>NUCLEOTIDE SEQUENCE</scope>
    <source>
        <tissue evidence="2">Cladode</tissue>
    </source>
</reference>
<protein>
    <recommendedName>
        <fullName evidence="1">Retrotransposon Copia-like N-terminal domain-containing protein</fullName>
    </recommendedName>
</protein>
<feature type="domain" description="Retrotransposon Copia-like N-terminal" evidence="1">
    <location>
        <begin position="26"/>
        <end position="73"/>
    </location>
</feature>
<accession>A0A7C8Z4N7</accession>
<dbReference type="Pfam" id="PF14244">
    <property type="entry name" value="Retrotran_gag_3"/>
    <property type="match status" value="1"/>
</dbReference>
<organism evidence="2">
    <name type="scientific">Opuntia streptacantha</name>
    <name type="common">Prickly pear cactus</name>
    <name type="synonym">Opuntia cardona</name>
    <dbReference type="NCBI Taxonomy" id="393608"/>
    <lineage>
        <taxon>Eukaryota</taxon>
        <taxon>Viridiplantae</taxon>
        <taxon>Streptophyta</taxon>
        <taxon>Embryophyta</taxon>
        <taxon>Tracheophyta</taxon>
        <taxon>Spermatophyta</taxon>
        <taxon>Magnoliopsida</taxon>
        <taxon>eudicotyledons</taxon>
        <taxon>Gunneridae</taxon>
        <taxon>Pentapetalae</taxon>
        <taxon>Caryophyllales</taxon>
        <taxon>Cactineae</taxon>
        <taxon>Cactaceae</taxon>
        <taxon>Opuntioideae</taxon>
        <taxon>Opuntia</taxon>
    </lineage>
</organism>
<evidence type="ECO:0000313" key="2">
    <source>
        <dbReference type="EMBL" id="MBA4633551.1"/>
    </source>
</evidence>